<evidence type="ECO:0000259" key="1">
    <source>
        <dbReference type="Pfam" id="PF03732"/>
    </source>
</evidence>
<dbReference type="InterPro" id="IPR001969">
    <property type="entry name" value="Aspartic_peptidase_AS"/>
</dbReference>
<dbReference type="Pfam" id="PF03732">
    <property type="entry name" value="Retrotrans_gag"/>
    <property type="match status" value="1"/>
</dbReference>
<sequence>MAYSPDDFLICDILLLTEEAYSWWSTIVAVVLREKISWEFFQTEFKKKYVRKKYLEKKMREFLELHQGNRSVAEYEREFVYISKYAREIVPTEEEMCIQFEDGLDDEIRMMIEEFHKRGFVKLFSASSAKKTKDDFSRATSVSEHPNKNKTIQHDFRVPTRPADSVGSVRNAPKPNCRYCRKYHLGECRGKSRTCYRCGSTDPFIRNCPKLPKEDKDQKEKQISTFQKSRRPGQNNATKTTCMRMKDIVVRLEARAPSCTNAVRTSKEAIALDVIAGIFYLFDVIVYALIDSGSTHSYICTALVIENKLPIESTDY</sequence>
<reference evidence="2" key="1">
    <citation type="journal article" date="2020" name="Nat. Genet.">
        <title>Genomic diversifications of five Gossypium allopolyploid species and their impact on cotton improvement.</title>
        <authorList>
            <person name="Chen Z.J."/>
            <person name="Sreedasyam A."/>
            <person name="Ando A."/>
            <person name="Song Q."/>
            <person name="De Santiago L.M."/>
            <person name="Hulse-Kemp A.M."/>
            <person name="Ding M."/>
            <person name="Ye W."/>
            <person name="Kirkbride R.C."/>
            <person name="Jenkins J."/>
            <person name="Plott C."/>
            <person name="Lovell J."/>
            <person name="Lin Y.M."/>
            <person name="Vaughn R."/>
            <person name="Liu B."/>
            <person name="Simpson S."/>
            <person name="Scheffler B.E."/>
            <person name="Wen L."/>
            <person name="Saski C.A."/>
            <person name="Grover C.E."/>
            <person name="Hu G."/>
            <person name="Conover J.L."/>
            <person name="Carlson J.W."/>
            <person name="Shu S."/>
            <person name="Boston L.B."/>
            <person name="Williams M."/>
            <person name="Peterson D.G."/>
            <person name="McGee K."/>
            <person name="Jones D.C."/>
            <person name="Wendel J.F."/>
            <person name="Stelly D.M."/>
            <person name="Grimwood J."/>
            <person name="Schmutz J."/>
        </authorList>
    </citation>
    <scope>NUCLEOTIDE SEQUENCE [LARGE SCALE GENOMIC DNA]</scope>
    <source>
        <strain evidence="2">cv. TM-1</strain>
    </source>
</reference>
<dbReference type="Gene3D" id="4.10.60.10">
    <property type="entry name" value="Zinc finger, CCHC-type"/>
    <property type="match status" value="1"/>
</dbReference>
<accession>A0ABM2Z8J6</accession>
<dbReference type="RefSeq" id="XP_040939013.1">
    <property type="nucleotide sequence ID" value="XM_041083079.1"/>
</dbReference>
<dbReference type="PANTHER" id="PTHR34482:SF36">
    <property type="entry name" value="RETROTRANSPOSON GAG DOMAIN-CONTAINING PROTEIN"/>
    <property type="match status" value="1"/>
</dbReference>
<proteinExistence type="predicted"/>
<name>A0ABM2Z8J6_GOSHI</name>
<dbReference type="GeneID" id="121210982"/>
<evidence type="ECO:0000313" key="2">
    <source>
        <dbReference type="Proteomes" id="UP000818029"/>
    </source>
</evidence>
<keyword evidence="2" id="KW-1185">Reference proteome</keyword>
<dbReference type="InterPro" id="IPR005162">
    <property type="entry name" value="Retrotrans_gag_dom"/>
</dbReference>
<organism evidence="2 3">
    <name type="scientific">Gossypium hirsutum</name>
    <name type="common">Upland cotton</name>
    <name type="synonym">Gossypium mexicanum</name>
    <dbReference type="NCBI Taxonomy" id="3635"/>
    <lineage>
        <taxon>Eukaryota</taxon>
        <taxon>Viridiplantae</taxon>
        <taxon>Streptophyta</taxon>
        <taxon>Embryophyta</taxon>
        <taxon>Tracheophyta</taxon>
        <taxon>Spermatophyta</taxon>
        <taxon>Magnoliopsida</taxon>
        <taxon>eudicotyledons</taxon>
        <taxon>Gunneridae</taxon>
        <taxon>Pentapetalae</taxon>
        <taxon>rosids</taxon>
        <taxon>malvids</taxon>
        <taxon>Malvales</taxon>
        <taxon>Malvaceae</taxon>
        <taxon>Malvoideae</taxon>
        <taxon>Gossypium</taxon>
    </lineage>
</organism>
<gene>
    <name evidence="3" type="primary">LOC121210982</name>
</gene>
<evidence type="ECO:0000313" key="3">
    <source>
        <dbReference type="RefSeq" id="XP_040939013.1"/>
    </source>
</evidence>
<reference evidence="3" key="2">
    <citation type="submission" date="2025-08" db="UniProtKB">
        <authorList>
            <consortium name="RefSeq"/>
        </authorList>
    </citation>
    <scope>IDENTIFICATION</scope>
</reference>
<dbReference type="PANTHER" id="PTHR34482">
    <property type="entry name" value="DNA DAMAGE-INDUCIBLE PROTEIN 1-LIKE"/>
    <property type="match status" value="1"/>
</dbReference>
<dbReference type="Pfam" id="PF08284">
    <property type="entry name" value="RVP_2"/>
    <property type="match status" value="1"/>
</dbReference>
<feature type="domain" description="Retrotransposon gag" evidence="1">
    <location>
        <begin position="15"/>
        <end position="105"/>
    </location>
</feature>
<dbReference type="Proteomes" id="UP000818029">
    <property type="component" value="Chromosome A01"/>
</dbReference>
<dbReference type="PROSITE" id="PS00141">
    <property type="entry name" value="ASP_PROTEASE"/>
    <property type="match status" value="1"/>
</dbReference>
<protein>
    <recommendedName>
        <fullName evidence="1">Retrotransposon gag domain-containing protein</fullName>
    </recommendedName>
</protein>